<dbReference type="GO" id="GO:0032040">
    <property type="term" value="C:small-subunit processome"/>
    <property type="evidence" value="ECO:0007669"/>
    <property type="project" value="InterPro"/>
</dbReference>
<keyword evidence="7" id="KW-0539">Nucleus</keyword>
<dbReference type="Gene3D" id="2.130.10.10">
    <property type="entry name" value="YVTN repeat-like/Quinoprotein amine dehydrogenase"/>
    <property type="match status" value="3"/>
</dbReference>
<keyword evidence="11" id="KW-1185">Reference proteome</keyword>
<evidence type="ECO:0000256" key="6">
    <source>
        <dbReference type="ARBA" id="ARBA00023163"/>
    </source>
</evidence>
<dbReference type="GO" id="GO:2000234">
    <property type="term" value="P:positive regulation of rRNA processing"/>
    <property type="evidence" value="ECO:0007669"/>
    <property type="project" value="TreeGrafter"/>
</dbReference>
<comment type="subcellular location">
    <subcellularLocation>
        <location evidence="1">Nucleus</location>
        <location evidence="1">Nucleolus</location>
    </subcellularLocation>
</comment>
<keyword evidence="4 8" id="KW-0853">WD repeat</keyword>
<dbReference type="InterPro" id="IPR001680">
    <property type="entry name" value="WD40_rpt"/>
</dbReference>
<comment type="caution">
    <text evidence="10">The sequence shown here is derived from an EMBL/GenBank/DDBJ whole genome shotgun (WGS) entry which is preliminary data.</text>
</comment>
<organism evidence="10 11">
    <name type="scientific">Effrenium voratum</name>
    <dbReference type="NCBI Taxonomy" id="2562239"/>
    <lineage>
        <taxon>Eukaryota</taxon>
        <taxon>Sar</taxon>
        <taxon>Alveolata</taxon>
        <taxon>Dinophyceae</taxon>
        <taxon>Suessiales</taxon>
        <taxon>Symbiodiniaceae</taxon>
        <taxon>Effrenium</taxon>
    </lineage>
</organism>
<evidence type="ECO:0000256" key="9">
    <source>
        <dbReference type="SAM" id="MobiDB-lite"/>
    </source>
</evidence>
<feature type="repeat" description="WD" evidence="8">
    <location>
        <begin position="132"/>
        <end position="154"/>
    </location>
</feature>
<dbReference type="AlphaFoldDB" id="A0AA36JE82"/>
<dbReference type="EMBL" id="CAUJNA010003506">
    <property type="protein sequence ID" value="CAJ1403725.1"/>
    <property type="molecule type" value="Genomic_DNA"/>
</dbReference>
<dbReference type="GO" id="GO:0045943">
    <property type="term" value="P:positive regulation of transcription by RNA polymerase I"/>
    <property type="evidence" value="ECO:0007669"/>
    <property type="project" value="InterPro"/>
</dbReference>
<evidence type="ECO:0000256" key="1">
    <source>
        <dbReference type="ARBA" id="ARBA00004604"/>
    </source>
</evidence>
<dbReference type="InterPro" id="IPR036322">
    <property type="entry name" value="WD40_repeat_dom_sf"/>
</dbReference>
<evidence type="ECO:0000313" key="10">
    <source>
        <dbReference type="EMBL" id="CAJ1403725.1"/>
    </source>
</evidence>
<dbReference type="PANTHER" id="PTHR44215:SF1">
    <property type="entry name" value="WD REPEAT-CONTAINING PROTEIN 75"/>
    <property type="match status" value="1"/>
</dbReference>
<keyword evidence="5" id="KW-0677">Repeat</keyword>
<evidence type="ECO:0000313" key="11">
    <source>
        <dbReference type="Proteomes" id="UP001178507"/>
    </source>
</evidence>
<dbReference type="Proteomes" id="UP001178507">
    <property type="component" value="Unassembled WGS sequence"/>
</dbReference>
<accession>A0AA36JE82</accession>
<feature type="repeat" description="WD" evidence="8">
    <location>
        <begin position="837"/>
        <end position="870"/>
    </location>
</feature>
<dbReference type="PROSITE" id="PS50082">
    <property type="entry name" value="WD_REPEATS_2"/>
    <property type="match status" value="2"/>
</dbReference>
<dbReference type="InterPro" id="IPR015943">
    <property type="entry name" value="WD40/YVTN_repeat-like_dom_sf"/>
</dbReference>
<dbReference type="GO" id="GO:0006364">
    <property type="term" value="P:rRNA processing"/>
    <property type="evidence" value="ECO:0007669"/>
    <property type="project" value="UniProtKB-KW"/>
</dbReference>
<dbReference type="Pfam" id="PF23869">
    <property type="entry name" value="Beta-prop_WDR75_1st"/>
    <property type="match status" value="1"/>
</dbReference>
<sequence>MDCTDAPQVIEHLKEQLNFTPFDTRWVPQSARFVVLGQYPRATGCIRVCQLNKGKSEKLAETEQPKGFKCGTFGASSIEDRHLATGDYAGGLALWDLENMKKPIWSVKGHDLIVNAIDGCGGLGIGSGAPELVTGSRDGTVRVWDPRTEDPVLSLEPVEGETPADCWTVAFGNSYNDAERCIAAGYDNGDVKIFDLRTNTLRWDTNVRNGVCHLQFDRKDIRMNKLGVSTLESTLVVYDLRTYHPTEGYAGRKEKVTKSTLWGAHFLPQNREVFASCGGNGTITLFKYSYPEERSIKDKEGIERGVAGTVEMLNQKELSTQPVISFDWHMNKTGLCVFACLDQTCRVAICTKPAPQGNTGPSRYKQASPKVPKATPGKVSSVNGETPIKEAKDSCVTLSTGRRLKPSLLGGLVVRYAPSFGASGSRLFAACGKVVQMYSARTRRPLGMLPHESPVTAVCAGAKRSDCAQPLATGTLSGELCIWDGKGTRFSRLDMGKPVLDIHWPLEGKIIVTLGQRGGDASTERVELKSLDSLRRSGELPISASCCGPSDVQEEMVALIDGKDLCMWAEGWSTCRRYSHKRDLTAVSIDPHRRYVAVGDQLGVVWTWWGVHEEKVDQTLLVPARWHWHARPVRTLAHSGPLMLSGGDEGVLCIRNMEDENVNFIPRFPASFRHITVSREGNLICCSLQDNSLALVDSIHGYVRPRYIHAVDIPMEKVFQKPGKRKRGADPLKPLPILHPLAGGGVAASSGRRVAFLSEPDTAAAVLDRGGSTSSDEAQRWVLQQLVFSTNATCILTCESRVSPALQRFDPDSAFSCMLKWWTRDASGRYFPDSVCNNPHADDVTVALASPEDEGVFFTASRDGHFKMWDRLAPA</sequence>
<feature type="region of interest" description="Disordered" evidence="9">
    <location>
        <begin position="356"/>
        <end position="385"/>
    </location>
</feature>
<gene>
    <name evidence="10" type="ORF">EVOR1521_LOCUS26328</name>
</gene>
<dbReference type="SUPFAM" id="SSF75011">
    <property type="entry name" value="3-carboxy-cis,cis-mucoante lactonizing enzyme"/>
    <property type="match status" value="1"/>
</dbReference>
<keyword evidence="3" id="KW-0698">rRNA processing</keyword>
<evidence type="ECO:0000256" key="3">
    <source>
        <dbReference type="ARBA" id="ARBA00022552"/>
    </source>
</evidence>
<dbReference type="PROSITE" id="PS50294">
    <property type="entry name" value="WD_REPEATS_REGION"/>
    <property type="match status" value="1"/>
</dbReference>
<evidence type="ECO:0000256" key="2">
    <source>
        <dbReference type="ARBA" id="ARBA00022517"/>
    </source>
</evidence>
<protein>
    <submittedName>
        <fullName evidence="10">Uncharacterized protein</fullName>
    </submittedName>
</protein>
<keyword evidence="2" id="KW-0690">Ribosome biogenesis</keyword>
<evidence type="ECO:0000256" key="4">
    <source>
        <dbReference type="ARBA" id="ARBA00022574"/>
    </source>
</evidence>
<dbReference type="SUPFAM" id="SSF50978">
    <property type="entry name" value="WD40 repeat-like"/>
    <property type="match status" value="2"/>
</dbReference>
<dbReference type="InterPro" id="IPR053826">
    <property type="entry name" value="WDR75"/>
</dbReference>
<dbReference type="PANTHER" id="PTHR44215">
    <property type="entry name" value="WD REPEAT-CONTAINING PROTEIN 75"/>
    <property type="match status" value="1"/>
</dbReference>
<dbReference type="GO" id="GO:0003723">
    <property type="term" value="F:RNA binding"/>
    <property type="evidence" value="ECO:0007669"/>
    <property type="project" value="InterPro"/>
</dbReference>
<reference evidence="10" key="1">
    <citation type="submission" date="2023-08" db="EMBL/GenBank/DDBJ databases">
        <authorList>
            <person name="Chen Y."/>
            <person name="Shah S."/>
            <person name="Dougan E. K."/>
            <person name="Thang M."/>
            <person name="Chan C."/>
        </authorList>
    </citation>
    <scope>NUCLEOTIDE SEQUENCE</scope>
</reference>
<evidence type="ECO:0000256" key="5">
    <source>
        <dbReference type="ARBA" id="ARBA00022737"/>
    </source>
</evidence>
<proteinExistence type="predicted"/>
<dbReference type="SMART" id="SM00320">
    <property type="entry name" value="WD40"/>
    <property type="match status" value="8"/>
</dbReference>
<dbReference type="Pfam" id="PF00400">
    <property type="entry name" value="WD40"/>
    <property type="match status" value="1"/>
</dbReference>
<keyword evidence="6" id="KW-0804">Transcription</keyword>
<name>A0AA36JE82_9DINO</name>
<evidence type="ECO:0000256" key="8">
    <source>
        <dbReference type="PROSITE-ProRule" id="PRU00221"/>
    </source>
</evidence>
<evidence type="ECO:0000256" key="7">
    <source>
        <dbReference type="ARBA" id="ARBA00023242"/>
    </source>
</evidence>